<name>A0AA88AE38_FICCA</name>
<evidence type="ECO:0000313" key="2">
    <source>
        <dbReference type="Proteomes" id="UP001187192"/>
    </source>
</evidence>
<organism evidence="1 2">
    <name type="scientific">Ficus carica</name>
    <name type="common">Common fig</name>
    <dbReference type="NCBI Taxonomy" id="3494"/>
    <lineage>
        <taxon>Eukaryota</taxon>
        <taxon>Viridiplantae</taxon>
        <taxon>Streptophyta</taxon>
        <taxon>Embryophyta</taxon>
        <taxon>Tracheophyta</taxon>
        <taxon>Spermatophyta</taxon>
        <taxon>Magnoliopsida</taxon>
        <taxon>eudicotyledons</taxon>
        <taxon>Gunneridae</taxon>
        <taxon>Pentapetalae</taxon>
        <taxon>rosids</taxon>
        <taxon>fabids</taxon>
        <taxon>Rosales</taxon>
        <taxon>Moraceae</taxon>
        <taxon>Ficeae</taxon>
        <taxon>Ficus</taxon>
    </lineage>
</organism>
<proteinExistence type="predicted"/>
<evidence type="ECO:0000313" key="1">
    <source>
        <dbReference type="EMBL" id="GMN49327.1"/>
    </source>
</evidence>
<keyword evidence="2" id="KW-1185">Reference proteome</keyword>
<dbReference type="EMBL" id="BTGU01000030">
    <property type="protein sequence ID" value="GMN49327.1"/>
    <property type="molecule type" value="Genomic_DNA"/>
</dbReference>
<dbReference type="AlphaFoldDB" id="A0AA88AE38"/>
<protein>
    <submittedName>
        <fullName evidence="1">Uncharacterized protein</fullName>
    </submittedName>
</protein>
<gene>
    <name evidence="1" type="ORF">TIFTF001_018500</name>
</gene>
<reference evidence="1" key="1">
    <citation type="submission" date="2023-07" db="EMBL/GenBank/DDBJ databases">
        <title>draft genome sequence of fig (Ficus carica).</title>
        <authorList>
            <person name="Takahashi T."/>
            <person name="Nishimura K."/>
        </authorList>
    </citation>
    <scope>NUCLEOTIDE SEQUENCE</scope>
</reference>
<accession>A0AA88AE38</accession>
<sequence length="149" mass="16465">MRIRSLCFVAKDDLPATSSNESHSRQSLWLSRQALVSHAGPLLPQLLRSTYLVVFLTGSTLRVLTNYAFTLLREQNSNGTANGRSCASCTKLSMSRCCCNKHFKCTLFLNSSFHEFLVRTSTLSSALHIDTTKAKIPSPRSGLGSAFEF</sequence>
<comment type="caution">
    <text evidence="1">The sequence shown here is derived from an EMBL/GenBank/DDBJ whole genome shotgun (WGS) entry which is preliminary data.</text>
</comment>
<dbReference type="Proteomes" id="UP001187192">
    <property type="component" value="Unassembled WGS sequence"/>
</dbReference>